<dbReference type="AlphaFoldDB" id="K0K5V1"/>
<dbReference type="RefSeq" id="WP_015102366.1">
    <property type="nucleotide sequence ID" value="NC_019673.1"/>
</dbReference>
<dbReference type="PATRIC" id="fig|1179773.3.peg.5003"/>
<dbReference type="STRING" id="1179773.BN6_49850"/>
<evidence type="ECO:0000256" key="2">
    <source>
        <dbReference type="SAM" id="SignalP"/>
    </source>
</evidence>
<organism evidence="3 4">
    <name type="scientific">Saccharothrix espanaensis (strain ATCC 51144 / DSM 44229 / JCM 9112 / NBRC 15066 / NRRL 15764)</name>
    <dbReference type="NCBI Taxonomy" id="1179773"/>
    <lineage>
        <taxon>Bacteria</taxon>
        <taxon>Bacillati</taxon>
        <taxon>Actinomycetota</taxon>
        <taxon>Actinomycetes</taxon>
        <taxon>Pseudonocardiales</taxon>
        <taxon>Pseudonocardiaceae</taxon>
        <taxon>Saccharothrix</taxon>
    </lineage>
</organism>
<dbReference type="Proteomes" id="UP000006281">
    <property type="component" value="Chromosome"/>
</dbReference>
<name>K0K5V1_SACES</name>
<evidence type="ECO:0000313" key="3">
    <source>
        <dbReference type="EMBL" id="CCH32254.1"/>
    </source>
</evidence>
<dbReference type="eggNOG" id="COG3209">
    <property type="taxonomic scope" value="Bacteria"/>
</dbReference>
<keyword evidence="2" id="KW-0732">Signal</keyword>
<dbReference type="OrthoDB" id="3439746at2"/>
<sequence>MTTWRRSVLVVGVTGLVGTALTFFTATPASADDHVPTTTVTRAQWGYVDRATPLRVHLGHQGDAPIGAGDGWHVSRSYFRFDLTAFDGSTVLSAALSGRETQAANCAVRSLQVWRTDALTSRSSWLLPPRERELLATAGPVGGQCPAAIDTDLTAAITAAVQRGDDSITLELRVPRAHEPNRAYGRAAANDLKLVVSHNRAPATPTGHQIAPDRGCATTAPGTYLNPERLNDARRLLFTAQLGDPDPGDALTAEFAHWPVADPAARETLQRAAGADGKVVAQANDWALAADGTHAWTVRALDGTAASAETTPCYFTIDRTRPTSPTTSSPVYPRGSTPGGGYGVPGAFTFTTTSDDVVAYEYRFASDEQWSTAVPTAPGGPASITHTPVRTGSDYVTVNTVDRAGNRSQSDESYSFAVLENRPFVWSDLYSDQYVNPNGGVSVPGRFDFSSNLTSVASYTYRVDDGPETTVAADANRKASVVYAPTHSGHNTLKVRSTSADGVSSPEREHRFTVDNAPVVTREGTALVGSTVRFVLQPRQTDAVSYTYWFSRWNGPDSTPVTVPVAADGTGSFTWSPVDTDSNSVTALRVRSTNAAGAVSETRSVEIYVDGAAPRIEIAGDSLTRPATLTFTTGMVSPTEYEYWFDHVPSVKYTVPATAGVTTVQHTADRTGTLVLRARARNAAGTWTVAGSSSWWVHDNPGVTSTDFPYGQERPWGEGTLTFTANQPGAAEFQYTVDGSTTTVPAGPDGTATIRWTATQAGDQYLKVISRTAVGVESSPTPHQFRIVDNPGVTSADFPAGQSSPWREGALTFTAIRSGSTEFEYTVDGVTTTVPVGPDGTTTVRFTPTHLGDQSIVVTSRTAAGAVSAATTYRFQIFDQPSVQSDKYPEGFHGVPLGTPGMFTFTGRPDVVEYTYRFDINRRRGTEYTVAAVGGTASITYAPPSYGGYVLRVTARYANGSTSSIRTHNFTIIE</sequence>
<keyword evidence="4" id="KW-1185">Reference proteome</keyword>
<protein>
    <submittedName>
        <fullName evidence="3">Uncharacterized protein</fullName>
    </submittedName>
</protein>
<accession>K0K5V1</accession>
<dbReference type="HOGENOM" id="CLU_331956_0_0_11"/>
<feature type="chain" id="PRO_5003834109" evidence="2">
    <location>
        <begin position="32"/>
        <end position="974"/>
    </location>
</feature>
<evidence type="ECO:0000256" key="1">
    <source>
        <dbReference type="SAM" id="MobiDB-lite"/>
    </source>
</evidence>
<evidence type="ECO:0000313" key="4">
    <source>
        <dbReference type="Proteomes" id="UP000006281"/>
    </source>
</evidence>
<feature type="region of interest" description="Disordered" evidence="1">
    <location>
        <begin position="316"/>
        <end position="337"/>
    </location>
</feature>
<dbReference type="KEGG" id="sesp:BN6_49850"/>
<feature type="signal peptide" evidence="2">
    <location>
        <begin position="1"/>
        <end position="31"/>
    </location>
</feature>
<reference evidence="3 4" key="1">
    <citation type="journal article" date="2012" name="BMC Genomics">
        <title>Complete genome sequence of Saccharothrix espanaensis DSM 44229T and comparison to the other completely sequenced Pseudonocardiaceae.</title>
        <authorList>
            <person name="Strobel T."/>
            <person name="Al-Dilaimi A."/>
            <person name="Blom J."/>
            <person name="Gessner A."/>
            <person name="Kalinowski J."/>
            <person name="Luzhetska M."/>
            <person name="Puhler A."/>
            <person name="Szczepanowski R."/>
            <person name="Bechthold A."/>
            <person name="Ruckert C."/>
        </authorList>
    </citation>
    <scope>NUCLEOTIDE SEQUENCE [LARGE SCALE GENOMIC DNA]</scope>
    <source>
        <strain evidence="4">ATCC 51144 / DSM 44229 / JCM 9112 / NBRC 15066 / NRRL 15764</strain>
    </source>
</reference>
<gene>
    <name evidence="3" type="ordered locus">BN6_49850</name>
</gene>
<proteinExistence type="predicted"/>
<feature type="compositionally biased region" description="Low complexity" evidence="1">
    <location>
        <begin position="322"/>
        <end position="336"/>
    </location>
</feature>
<dbReference type="EMBL" id="HE804045">
    <property type="protein sequence ID" value="CCH32254.1"/>
    <property type="molecule type" value="Genomic_DNA"/>
</dbReference>